<name>A0A1Y1XJX7_9FUNG</name>
<feature type="region of interest" description="Disordered" evidence="7">
    <location>
        <begin position="1"/>
        <end position="130"/>
    </location>
</feature>
<feature type="compositionally biased region" description="Polar residues" evidence="7">
    <location>
        <begin position="156"/>
        <end position="170"/>
    </location>
</feature>
<dbReference type="GO" id="GO:0003700">
    <property type="term" value="F:DNA-binding transcription factor activity"/>
    <property type="evidence" value="ECO:0007669"/>
    <property type="project" value="InterPro"/>
</dbReference>
<reference evidence="9 10" key="1">
    <citation type="submission" date="2016-07" db="EMBL/GenBank/DDBJ databases">
        <title>Pervasive Adenine N6-methylation of Active Genes in Fungi.</title>
        <authorList>
            <consortium name="DOE Joint Genome Institute"/>
            <person name="Mondo S.J."/>
            <person name="Dannebaum R.O."/>
            <person name="Kuo R.C."/>
            <person name="Labutti K."/>
            <person name="Haridas S."/>
            <person name="Kuo A."/>
            <person name="Salamov A."/>
            <person name="Ahrendt S.R."/>
            <person name="Lipzen A."/>
            <person name="Sullivan W."/>
            <person name="Andreopoulos W.B."/>
            <person name="Clum A."/>
            <person name="Lindquist E."/>
            <person name="Daum C."/>
            <person name="Ramamoorthy G.K."/>
            <person name="Gryganskyi A."/>
            <person name="Culley D."/>
            <person name="Magnuson J.K."/>
            <person name="James T.Y."/>
            <person name="O'Malley M.A."/>
            <person name="Stajich J.E."/>
            <person name="Spatafora J.W."/>
            <person name="Visel A."/>
            <person name="Grigoriev I.V."/>
        </authorList>
    </citation>
    <scope>NUCLEOTIDE SEQUENCE [LARGE SCALE GENOMIC DNA]</scope>
    <source>
        <strain evidence="9 10">CBS 931.73</strain>
    </source>
</reference>
<keyword evidence="4" id="KW-0804">Transcription</keyword>
<sequence>MSQVEKDVSNPFTRSRSDVIAANRPTLSHTDMIPTGPDEFLNPSSKLDQEPNPFEQSFSSVSGTEGPTSSAVTSKSILPSIANIDTPQAPTDMNSWGAQSLRSGPLSPSMLLGPQGSAVSSNRHGFNSYGAQPSPMTAALLGAAAHATPNFLRNLPETTSLQLNSSNVATTAPDKKESTGADASEAAKTRGSMNTYAETAGQHLNPTEKGGQLHSKGARGNREMNGSESHEDGNKARTNRRRSTVSAGSGEGNEESEDEKSGSDKKPDKKSKTENPDEKRKSFLERNRQAALKCRQRKKQWLNNLQAQVEYLSQENETLQNQATGLREEIINLKTLLLAHKNCPIAQANGAMGIEGLVPVMAGPSMAAPSHLGMPPMNVPINMLGMPQVIPGPPPGISQIGVPQHIQGQPAHGVPTNIMFYSILLHRQLSSIGTLPH</sequence>
<dbReference type="InterPro" id="IPR046347">
    <property type="entry name" value="bZIP_sf"/>
</dbReference>
<keyword evidence="10" id="KW-1185">Reference proteome</keyword>
<dbReference type="PRINTS" id="PR00043">
    <property type="entry name" value="LEUZIPPRJUN"/>
</dbReference>
<evidence type="ECO:0000256" key="1">
    <source>
        <dbReference type="ARBA" id="ARBA00004123"/>
    </source>
</evidence>
<comment type="subcellular location">
    <subcellularLocation>
        <location evidence="1">Nucleus</location>
    </subcellularLocation>
</comment>
<comment type="caution">
    <text evidence="9">The sequence shown here is derived from an EMBL/GenBank/DDBJ whole genome shotgun (WGS) entry which is preliminary data.</text>
</comment>
<dbReference type="InterPro" id="IPR021755">
    <property type="entry name" value="TF_Aft1_HRA"/>
</dbReference>
<dbReference type="Gene3D" id="1.20.5.170">
    <property type="match status" value="1"/>
</dbReference>
<dbReference type="InterPro" id="IPR002112">
    <property type="entry name" value="Leuzip_Jun"/>
</dbReference>
<keyword evidence="2" id="KW-0805">Transcription regulation</keyword>
<dbReference type="PROSITE" id="PS50217">
    <property type="entry name" value="BZIP"/>
    <property type="match status" value="1"/>
</dbReference>
<dbReference type="Pfam" id="PF11786">
    <property type="entry name" value="Aft1_HRA"/>
    <property type="match status" value="1"/>
</dbReference>
<dbReference type="GO" id="GO:0003677">
    <property type="term" value="F:DNA binding"/>
    <property type="evidence" value="ECO:0007669"/>
    <property type="project" value="UniProtKB-KW"/>
</dbReference>
<dbReference type="Pfam" id="PF11785">
    <property type="entry name" value="Aft1_OSA"/>
    <property type="match status" value="1"/>
</dbReference>
<feature type="compositionally biased region" description="Polar residues" evidence="7">
    <location>
        <begin position="54"/>
        <end position="102"/>
    </location>
</feature>
<feature type="compositionally biased region" description="Polar residues" evidence="7">
    <location>
        <begin position="191"/>
        <end position="205"/>
    </location>
</feature>
<feature type="domain" description="BZIP" evidence="8">
    <location>
        <begin position="277"/>
        <end position="340"/>
    </location>
</feature>
<dbReference type="InterPro" id="IPR004827">
    <property type="entry name" value="bZIP"/>
</dbReference>
<keyword evidence="3" id="KW-0238">DNA-binding</keyword>
<dbReference type="InterPro" id="IPR020956">
    <property type="entry name" value="TF_Aft1_OSM"/>
</dbReference>
<evidence type="ECO:0000256" key="7">
    <source>
        <dbReference type="SAM" id="MobiDB-lite"/>
    </source>
</evidence>
<proteinExistence type="predicted"/>
<dbReference type="FunFam" id="1.20.5.170:FF:000053">
    <property type="entry name" value="BZIP transcription factor AtfA"/>
    <property type="match status" value="1"/>
</dbReference>
<feature type="compositionally biased region" description="Basic and acidic residues" evidence="7">
    <location>
        <begin position="259"/>
        <end position="284"/>
    </location>
</feature>
<dbReference type="InterPro" id="IPR051027">
    <property type="entry name" value="bZIP_transcription_factors"/>
</dbReference>
<keyword evidence="5" id="KW-0539">Nucleus</keyword>
<evidence type="ECO:0000256" key="4">
    <source>
        <dbReference type="ARBA" id="ARBA00023163"/>
    </source>
</evidence>
<dbReference type="FunCoup" id="A0A1Y1XJX7">
    <property type="interactions" value="139"/>
</dbReference>
<dbReference type="OrthoDB" id="295274at2759"/>
<dbReference type="Proteomes" id="UP000193498">
    <property type="component" value="Unassembled WGS sequence"/>
</dbReference>
<feature type="region of interest" description="Disordered" evidence="7">
    <location>
        <begin position="156"/>
        <end position="284"/>
    </location>
</feature>
<dbReference type="SMART" id="SM00338">
    <property type="entry name" value="BRLZ"/>
    <property type="match status" value="1"/>
</dbReference>
<evidence type="ECO:0000256" key="3">
    <source>
        <dbReference type="ARBA" id="ARBA00023125"/>
    </source>
</evidence>
<protein>
    <recommendedName>
        <fullName evidence="8">BZIP domain-containing protein</fullName>
    </recommendedName>
</protein>
<evidence type="ECO:0000256" key="5">
    <source>
        <dbReference type="ARBA" id="ARBA00023242"/>
    </source>
</evidence>
<dbReference type="PANTHER" id="PTHR19304">
    <property type="entry name" value="CYCLIC-AMP RESPONSE ELEMENT BINDING PROTEIN"/>
    <property type="match status" value="1"/>
</dbReference>
<evidence type="ECO:0000256" key="6">
    <source>
        <dbReference type="SAM" id="Coils"/>
    </source>
</evidence>
<dbReference type="InParanoid" id="A0A1Y1XJX7"/>
<evidence type="ECO:0000259" key="8">
    <source>
        <dbReference type="PROSITE" id="PS50217"/>
    </source>
</evidence>
<dbReference type="Pfam" id="PF00170">
    <property type="entry name" value="bZIP_1"/>
    <property type="match status" value="1"/>
</dbReference>
<dbReference type="SUPFAM" id="SSF57959">
    <property type="entry name" value="Leucine zipper domain"/>
    <property type="match status" value="1"/>
</dbReference>
<keyword evidence="6" id="KW-0175">Coiled coil</keyword>
<dbReference type="AlphaFoldDB" id="A0A1Y1XJX7"/>
<dbReference type="STRING" id="1314790.A0A1Y1XJX7"/>
<feature type="coiled-coil region" evidence="6">
    <location>
        <begin position="302"/>
        <end position="336"/>
    </location>
</feature>
<accession>A0A1Y1XJX7</accession>
<dbReference type="CDD" id="cd14687">
    <property type="entry name" value="bZIP_ATF2"/>
    <property type="match status" value="1"/>
</dbReference>
<evidence type="ECO:0000313" key="10">
    <source>
        <dbReference type="Proteomes" id="UP000193498"/>
    </source>
</evidence>
<dbReference type="EMBL" id="MCFE01000580">
    <property type="protein sequence ID" value="ORX86025.1"/>
    <property type="molecule type" value="Genomic_DNA"/>
</dbReference>
<organism evidence="9 10">
    <name type="scientific">Basidiobolus meristosporus CBS 931.73</name>
    <dbReference type="NCBI Taxonomy" id="1314790"/>
    <lineage>
        <taxon>Eukaryota</taxon>
        <taxon>Fungi</taxon>
        <taxon>Fungi incertae sedis</taxon>
        <taxon>Zoopagomycota</taxon>
        <taxon>Entomophthoromycotina</taxon>
        <taxon>Basidiobolomycetes</taxon>
        <taxon>Basidiobolales</taxon>
        <taxon>Basidiobolaceae</taxon>
        <taxon>Basidiobolus</taxon>
    </lineage>
</organism>
<gene>
    <name evidence="9" type="ORF">K493DRAFT_307148</name>
</gene>
<feature type="compositionally biased region" description="Polar residues" evidence="7">
    <location>
        <begin position="117"/>
        <end position="130"/>
    </location>
</feature>
<evidence type="ECO:0000256" key="2">
    <source>
        <dbReference type="ARBA" id="ARBA00023015"/>
    </source>
</evidence>
<evidence type="ECO:0000313" key="9">
    <source>
        <dbReference type="EMBL" id="ORX86025.1"/>
    </source>
</evidence>
<dbReference type="GO" id="GO:0005634">
    <property type="term" value="C:nucleus"/>
    <property type="evidence" value="ECO:0007669"/>
    <property type="project" value="UniProtKB-SubCell"/>
</dbReference>